<evidence type="ECO:0000256" key="3">
    <source>
        <dbReference type="PROSITE-ProRule" id="PRU00339"/>
    </source>
</evidence>
<dbReference type="Proteomes" id="UP000247409">
    <property type="component" value="Unassembled WGS sequence"/>
</dbReference>
<dbReference type="STRING" id="448386.A0A2V3J8T1"/>
<keyword evidence="2 3" id="KW-0802">TPR repeat</keyword>
<dbReference type="GO" id="GO:0060090">
    <property type="term" value="F:molecular adaptor activity"/>
    <property type="evidence" value="ECO:0007669"/>
    <property type="project" value="TreeGrafter"/>
</dbReference>
<dbReference type="PANTHER" id="PTHR45831:SF2">
    <property type="entry name" value="LD24721P"/>
    <property type="match status" value="1"/>
</dbReference>
<feature type="compositionally biased region" description="Basic and acidic residues" evidence="4">
    <location>
        <begin position="169"/>
        <end position="186"/>
    </location>
</feature>
<feature type="region of interest" description="Disordered" evidence="4">
    <location>
        <begin position="141"/>
        <end position="186"/>
    </location>
</feature>
<dbReference type="EMBL" id="NBIV01000005">
    <property type="protein sequence ID" value="PXF49440.1"/>
    <property type="molecule type" value="Genomic_DNA"/>
</dbReference>
<dbReference type="PROSITE" id="PS50005">
    <property type="entry name" value="TPR"/>
    <property type="match status" value="1"/>
</dbReference>
<feature type="repeat" description="TPR" evidence="3">
    <location>
        <begin position="177"/>
        <end position="210"/>
    </location>
</feature>
<name>A0A2V3J8T1_9FLOR</name>
<comment type="caution">
    <text evidence="5">The sequence shown here is derived from an EMBL/GenBank/DDBJ whole genome shotgun (WGS) entry which is preliminary data.</text>
</comment>
<feature type="compositionally biased region" description="Basic and acidic residues" evidence="4">
    <location>
        <begin position="396"/>
        <end position="409"/>
    </location>
</feature>
<proteinExistence type="predicted"/>
<dbReference type="OrthoDB" id="6032at2759"/>
<dbReference type="PANTHER" id="PTHR45831">
    <property type="entry name" value="LD24721P"/>
    <property type="match status" value="1"/>
</dbReference>
<dbReference type="AlphaFoldDB" id="A0A2V3J8T1"/>
<dbReference type="SMART" id="SM00028">
    <property type="entry name" value="TPR"/>
    <property type="match status" value="3"/>
</dbReference>
<dbReference type="SUPFAM" id="SSF48452">
    <property type="entry name" value="TPR-like"/>
    <property type="match status" value="1"/>
</dbReference>
<dbReference type="InterPro" id="IPR011990">
    <property type="entry name" value="TPR-like_helical_dom_sf"/>
</dbReference>
<keyword evidence="1" id="KW-0677">Repeat</keyword>
<dbReference type="GO" id="GO:0072380">
    <property type="term" value="C:TRC complex"/>
    <property type="evidence" value="ECO:0007669"/>
    <property type="project" value="TreeGrafter"/>
</dbReference>
<keyword evidence="6" id="KW-1185">Reference proteome</keyword>
<dbReference type="InterPro" id="IPR047150">
    <property type="entry name" value="SGT"/>
</dbReference>
<dbReference type="Pfam" id="PF00515">
    <property type="entry name" value="TPR_1"/>
    <property type="match status" value="1"/>
</dbReference>
<feature type="compositionally biased region" description="Basic and acidic residues" evidence="4">
    <location>
        <begin position="141"/>
        <end position="153"/>
    </location>
</feature>
<reference evidence="5 6" key="1">
    <citation type="journal article" date="2018" name="Mol. Biol. Evol.">
        <title>Analysis of the draft genome of the red seaweed Gracilariopsis chorda provides insights into genome size evolution in Rhodophyta.</title>
        <authorList>
            <person name="Lee J."/>
            <person name="Yang E.C."/>
            <person name="Graf L."/>
            <person name="Yang J.H."/>
            <person name="Qiu H."/>
            <person name="Zel Zion U."/>
            <person name="Chan C.X."/>
            <person name="Stephens T.G."/>
            <person name="Weber A.P.M."/>
            <person name="Boo G.H."/>
            <person name="Boo S.M."/>
            <person name="Kim K.M."/>
            <person name="Shin Y."/>
            <person name="Jung M."/>
            <person name="Lee S.J."/>
            <person name="Yim H.S."/>
            <person name="Lee J.H."/>
            <person name="Bhattacharya D."/>
            <person name="Yoon H.S."/>
        </authorList>
    </citation>
    <scope>NUCLEOTIDE SEQUENCE [LARGE SCALE GENOMIC DNA]</scope>
    <source>
        <strain evidence="5 6">SKKU-2015</strain>
        <tissue evidence="5">Whole body</tissue>
    </source>
</reference>
<organism evidence="5 6">
    <name type="scientific">Gracilariopsis chorda</name>
    <dbReference type="NCBI Taxonomy" id="448386"/>
    <lineage>
        <taxon>Eukaryota</taxon>
        <taxon>Rhodophyta</taxon>
        <taxon>Florideophyceae</taxon>
        <taxon>Rhodymeniophycidae</taxon>
        <taxon>Gracilariales</taxon>
        <taxon>Gracilariaceae</taxon>
        <taxon>Gracilariopsis</taxon>
    </lineage>
</organism>
<evidence type="ECO:0000313" key="5">
    <source>
        <dbReference type="EMBL" id="PXF49440.1"/>
    </source>
</evidence>
<evidence type="ECO:0000256" key="4">
    <source>
        <dbReference type="SAM" id="MobiDB-lite"/>
    </source>
</evidence>
<accession>A0A2V3J8T1</accession>
<dbReference type="GO" id="GO:0006620">
    <property type="term" value="P:post-translational protein targeting to endoplasmic reticulum membrane"/>
    <property type="evidence" value="ECO:0007669"/>
    <property type="project" value="TreeGrafter"/>
</dbReference>
<dbReference type="InterPro" id="IPR019734">
    <property type="entry name" value="TPR_rpt"/>
</dbReference>
<evidence type="ECO:0000313" key="6">
    <source>
        <dbReference type="Proteomes" id="UP000247409"/>
    </source>
</evidence>
<dbReference type="Gene3D" id="1.25.40.10">
    <property type="entry name" value="Tetratricopeptide repeat domain"/>
    <property type="match status" value="1"/>
</dbReference>
<gene>
    <name evidence="5" type="ORF">BWQ96_00756</name>
</gene>
<dbReference type="GO" id="GO:0016020">
    <property type="term" value="C:membrane"/>
    <property type="evidence" value="ECO:0007669"/>
    <property type="project" value="TreeGrafter"/>
</dbReference>
<protein>
    <submittedName>
        <fullName evidence="5">Small glutamine-rich tetratricopeptide repeat-containing protein alpha</fullName>
    </submittedName>
</protein>
<sequence length="409" mass="45546">MEDERWLMMAVLEHLQKASRTEGMNKECIEEAMFAISNAYSLNMRNSATRQRYPLNKLSLVDVFKAGRETLLRAARSADATCHSAVAAANGGAENGRGAVKTREGVDEGFERFIKRLKDSTSLFEGVEEGGAEYERRVQRAREKYESKRDAKRDAKRRKGSCQTASGKSEAENKAQAEALKSEGNSKLKDKQYEEALQLYGRSIALDGSNAVYYSNRAAAYMLLHRFEEAVDDCKKAIELDGAFMRPRERLAQAYRQMGRTADEVDALTEALNVHADNEKLEKMMREAKGRLEEERDTGPSLQEMAARMGDGNFEEMISSLGRDGVSNMANMLGLDIAGDALDEVFEQGALQDMQNMIRQNPHMVQQAVESMMNRGFNVPWMGGGGAGGGEVGGRQVEEAEGERRLYEL</sequence>
<evidence type="ECO:0000256" key="2">
    <source>
        <dbReference type="ARBA" id="ARBA00022803"/>
    </source>
</evidence>
<evidence type="ECO:0000256" key="1">
    <source>
        <dbReference type="ARBA" id="ARBA00022737"/>
    </source>
</evidence>
<feature type="region of interest" description="Disordered" evidence="4">
    <location>
        <begin position="387"/>
        <end position="409"/>
    </location>
</feature>